<dbReference type="Pfam" id="PF20665">
    <property type="entry name" value="Zw10_middle"/>
    <property type="match status" value="1"/>
</dbReference>
<dbReference type="GO" id="GO:0005737">
    <property type="term" value="C:cytoplasm"/>
    <property type="evidence" value="ECO:0007669"/>
    <property type="project" value="GOC"/>
</dbReference>
<gene>
    <name evidence="5" type="primary">ZW10</name>
    <name evidence="5" type="ORF">DFQ27_003722</name>
</gene>
<dbReference type="EMBL" id="JAAAJB010000026">
    <property type="protein sequence ID" value="KAG0269394.1"/>
    <property type="molecule type" value="Genomic_DNA"/>
</dbReference>
<dbReference type="Pfam" id="PF20666">
    <property type="entry name" value="ZW10_C"/>
    <property type="match status" value="1"/>
</dbReference>
<dbReference type="Pfam" id="PF22766">
    <property type="entry name" value="ZW10_C2"/>
    <property type="match status" value="1"/>
</dbReference>
<feature type="compositionally biased region" description="Gly residues" evidence="1">
    <location>
        <begin position="491"/>
        <end position="501"/>
    </location>
</feature>
<dbReference type="GO" id="GO:1990423">
    <property type="term" value="C:RZZ complex"/>
    <property type="evidence" value="ECO:0007669"/>
    <property type="project" value="TreeGrafter"/>
</dbReference>
<evidence type="ECO:0000313" key="6">
    <source>
        <dbReference type="Proteomes" id="UP000807716"/>
    </source>
</evidence>
<dbReference type="PANTHER" id="PTHR12205:SF0">
    <property type="entry name" value="CENTROMERE_KINETOCHORE PROTEIN ZW10 HOMOLOG"/>
    <property type="match status" value="1"/>
</dbReference>
<sequence>MATDVLSTRSFAKHVAARPSITQLQQHHHQDHQDASSAPLPSVEAPSLDELMSTVASIDNEILAIKAEVHKKLLVHYDAFIESFEHSAELNGKIDKLLRLAEDMSVQTIDPEHGLRHKVMTALVDHHEVAYKVQENEAIVDGLKHFAKIEDILLQYEACMGAGKILQAGECIQQAMHELENPPNRGVATSTITAVLTDLMANALTIRYPTDDDKGLKDLASFNLTLSYTIPVPSSSLPRASTTTTEVSPSETAAVAAAAPKSVRWHELLRSLVTLNAYSEKLRPMQKAMIHHLIDPLVHHDHHASLSLVPTADVYPSPPSAHITLNVTKERQEENLFSKMTRLFEFIYRNVFLAGYRGGNSGDSVNSGQHSASDTETLTATIGRTMAKEACRRIAQVYLTKITPATVDELLQFSSIASEAILFENALIDMGFLTDHDRELATFVQAIDIHFTNKKRDMLLNQGRAVMMKDDFATVSVQELDKQDELEQQKMGGGRGGGRGGSDGHDAWSSLSSDPEMADLKESSVSVKVKSLVDMVLATLQEAQDLSAEASPYLYKATRSLVDLYMALMPVYHAKTLANVPALGILFYNDCMYLARELEKVPERMDEGIPGMEQVEYDDMIPQLKTLGKKWLDIQVDKQKEELVASIEEANGFQETSVEDNFEACERAMKQVVLVFKHLGKVWKTTLSPWSFYSVLGRLLDYAVERVIREMEGLDDISEKESHQLAILCSILFECEDLFDHASPIVEAAMATNSSRGGHHGSMDEDPIHFFVPQWAKYQQLTDILELSFAEIMTRFRAGQLRMFRVDELARLVCALFADTPLRQRNLKEIEDGHPLGMMMMS</sequence>
<dbReference type="Proteomes" id="UP000807716">
    <property type="component" value="Unassembled WGS sequence"/>
</dbReference>
<feature type="region of interest" description="Disordered" evidence="1">
    <location>
        <begin position="483"/>
        <end position="513"/>
    </location>
</feature>
<accession>A0A9P6QI15</accession>
<dbReference type="InterPro" id="IPR055148">
    <property type="entry name" value="ZW10_C_2"/>
</dbReference>
<feature type="domain" description="Centromere/kinetochore protein zw10 C-terminal" evidence="3">
    <location>
        <begin position="523"/>
        <end position="644"/>
    </location>
</feature>
<dbReference type="InterPro" id="IPR048343">
    <property type="entry name" value="ZW10_C"/>
</dbReference>
<comment type="caution">
    <text evidence="5">The sequence shown here is derived from an EMBL/GenBank/DDBJ whole genome shotgun (WGS) entry which is preliminary data.</text>
</comment>
<dbReference type="GO" id="GO:0007094">
    <property type="term" value="P:mitotic spindle assembly checkpoint signaling"/>
    <property type="evidence" value="ECO:0007669"/>
    <property type="project" value="TreeGrafter"/>
</dbReference>
<evidence type="ECO:0000256" key="1">
    <source>
        <dbReference type="SAM" id="MobiDB-lite"/>
    </source>
</evidence>
<dbReference type="OrthoDB" id="534815at2759"/>
<dbReference type="PANTHER" id="PTHR12205">
    <property type="entry name" value="CENTROMERE/KINETOCHORE PROTEIN ZW10"/>
    <property type="match status" value="1"/>
</dbReference>
<evidence type="ECO:0000259" key="2">
    <source>
        <dbReference type="Pfam" id="PF20665"/>
    </source>
</evidence>
<evidence type="ECO:0000259" key="4">
    <source>
        <dbReference type="Pfam" id="PF22766"/>
    </source>
</evidence>
<dbReference type="AlphaFoldDB" id="A0A9P6QI15"/>
<evidence type="ECO:0000259" key="3">
    <source>
        <dbReference type="Pfam" id="PF20666"/>
    </source>
</evidence>
<protein>
    <submittedName>
        <fullName evidence="5">Centromere/kinetochore protein zw10</fullName>
    </submittedName>
</protein>
<reference evidence="5" key="1">
    <citation type="journal article" date="2020" name="Fungal Divers.">
        <title>Resolving the Mortierellaceae phylogeny through synthesis of multi-gene phylogenetics and phylogenomics.</title>
        <authorList>
            <person name="Vandepol N."/>
            <person name="Liber J."/>
            <person name="Desiro A."/>
            <person name="Na H."/>
            <person name="Kennedy M."/>
            <person name="Barry K."/>
            <person name="Grigoriev I.V."/>
            <person name="Miller A.N."/>
            <person name="O'Donnell K."/>
            <person name="Stajich J.E."/>
            <person name="Bonito G."/>
        </authorList>
    </citation>
    <scope>NUCLEOTIDE SEQUENCE</scope>
    <source>
        <strain evidence="5">BC1065</strain>
    </source>
</reference>
<proteinExistence type="predicted"/>
<keyword evidence="6" id="KW-1185">Reference proteome</keyword>
<name>A0A9P6QI15_9FUNG</name>
<feature type="domain" description="ZW10 C-terminal helical" evidence="4">
    <location>
        <begin position="667"/>
        <end position="829"/>
    </location>
</feature>
<organism evidence="5 6">
    <name type="scientific">Actinomortierella ambigua</name>
    <dbReference type="NCBI Taxonomy" id="1343610"/>
    <lineage>
        <taxon>Eukaryota</taxon>
        <taxon>Fungi</taxon>
        <taxon>Fungi incertae sedis</taxon>
        <taxon>Mucoromycota</taxon>
        <taxon>Mortierellomycotina</taxon>
        <taxon>Mortierellomycetes</taxon>
        <taxon>Mortierellales</taxon>
        <taxon>Mortierellaceae</taxon>
        <taxon>Actinomortierella</taxon>
    </lineage>
</organism>
<dbReference type="Gene3D" id="1.10.357.150">
    <property type="match status" value="1"/>
</dbReference>
<dbReference type="GO" id="GO:0006888">
    <property type="term" value="P:endoplasmic reticulum to Golgi vesicle-mediated transport"/>
    <property type="evidence" value="ECO:0007669"/>
    <property type="project" value="TreeGrafter"/>
</dbReference>
<feature type="domain" description="Centromere/kinetochore protein zw10 middle" evidence="2">
    <location>
        <begin position="265"/>
        <end position="467"/>
    </location>
</feature>
<feature type="region of interest" description="Disordered" evidence="1">
    <location>
        <begin position="19"/>
        <end position="43"/>
    </location>
</feature>
<evidence type="ECO:0000313" key="5">
    <source>
        <dbReference type="EMBL" id="KAG0269394.1"/>
    </source>
</evidence>
<dbReference type="InterPro" id="IPR048344">
    <property type="entry name" value="Zw10_middle"/>
</dbReference>
<dbReference type="InterPro" id="IPR046362">
    <property type="entry name" value="Zw10/DSL1_C_sf"/>
</dbReference>